<evidence type="ECO:0000313" key="1">
    <source>
        <dbReference type="EMBL" id="MBT9314128.1"/>
    </source>
</evidence>
<reference evidence="1" key="2">
    <citation type="journal article" date="2021" name="Mar. Drugs">
        <title>Genome Reduction and Secondary Metabolism of the Marine Sponge-Associated Cyanobacterium Leptothoe.</title>
        <authorList>
            <person name="Konstantinou D."/>
            <person name="Popin R.V."/>
            <person name="Fewer D.P."/>
            <person name="Sivonen K."/>
            <person name="Gkelis S."/>
        </authorList>
    </citation>
    <scope>NUCLEOTIDE SEQUENCE</scope>
    <source>
        <strain evidence="1">TAU-MAC 1115</strain>
    </source>
</reference>
<evidence type="ECO:0000313" key="2">
    <source>
        <dbReference type="Proteomes" id="UP000717364"/>
    </source>
</evidence>
<dbReference type="Proteomes" id="UP000717364">
    <property type="component" value="Unassembled WGS sequence"/>
</dbReference>
<protein>
    <submittedName>
        <fullName evidence="1">Uncharacterized protein</fullName>
    </submittedName>
</protein>
<reference evidence="1" key="1">
    <citation type="submission" date="2020-11" db="EMBL/GenBank/DDBJ databases">
        <authorList>
            <person name="Konstantinou D."/>
            <person name="Gkelis S."/>
            <person name="Popin R."/>
            <person name="Fewer D."/>
            <person name="Sivonen K."/>
        </authorList>
    </citation>
    <scope>NUCLEOTIDE SEQUENCE</scope>
    <source>
        <strain evidence="1">TAU-MAC 1115</strain>
    </source>
</reference>
<proteinExistence type="predicted"/>
<organism evidence="1 2">
    <name type="scientific">Leptothoe spongobia TAU-MAC 1115</name>
    <dbReference type="NCBI Taxonomy" id="1967444"/>
    <lineage>
        <taxon>Bacteria</taxon>
        <taxon>Bacillati</taxon>
        <taxon>Cyanobacteriota</taxon>
        <taxon>Cyanophyceae</taxon>
        <taxon>Nodosilineales</taxon>
        <taxon>Cymatolegaceae</taxon>
        <taxon>Leptothoe</taxon>
        <taxon>Leptothoe spongobia</taxon>
    </lineage>
</organism>
<dbReference type="EMBL" id="JADOES010000003">
    <property type="protein sequence ID" value="MBT9314128.1"/>
    <property type="molecule type" value="Genomic_DNA"/>
</dbReference>
<dbReference type="AlphaFoldDB" id="A0A947GGF1"/>
<accession>A0A947GGF1</accession>
<sequence>MITVLWFGFKFIFFKIKTVPSSSLIQSNDTAALPRFTGRASTQPIRKEAKQATSEVLAEARALGYEFYPSAQDFIVRELMPVIKQNKFRSREEVYWAAAAIVAGALSKGKKSRKKLMKVEDIKDGWQLYISAVEGSTCKPRECIPRSVLNRKSELLEQNKFFRTLIRS</sequence>
<dbReference type="RefSeq" id="WP_215607206.1">
    <property type="nucleotide sequence ID" value="NZ_JADOES010000003.1"/>
</dbReference>
<gene>
    <name evidence="1" type="ORF">IXB50_01660</name>
</gene>
<name>A0A947GGF1_9CYAN</name>
<keyword evidence="2" id="KW-1185">Reference proteome</keyword>
<comment type="caution">
    <text evidence="1">The sequence shown here is derived from an EMBL/GenBank/DDBJ whole genome shotgun (WGS) entry which is preliminary data.</text>
</comment>